<sequence length="258" mass="29146">MNEIQILPIFNQSAPGVWDDFFRIRAASMLYMYNYHSTCDDLAASNQFFIEDWQNCPYNFAFGAYLDKKMIGFIQGDCDNGTATISNLYVHPNFMSKVIDGRRESNHVGARLIRSAECASSITSTYVVLTALAEACGFYEHSGYTVADPSLSLYFKQNNKLPSCSVIPIFAPVRPFVRACKKISDANRQCLDLPKFKTNERAPMFAYTDVNSKICGYAIGEINTTRISQIGIAPHKPTDLITNIFRRNFNMLDNQKSR</sequence>
<dbReference type="PROSITE" id="PS51186">
    <property type="entry name" value="GNAT"/>
    <property type="match status" value="1"/>
</dbReference>
<comment type="caution">
    <text evidence="2">The sequence shown here is derived from an EMBL/GenBank/DDBJ whole genome shotgun (WGS) entry which is preliminary data.</text>
</comment>
<dbReference type="InterPro" id="IPR016181">
    <property type="entry name" value="Acyl_CoA_acyltransferase"/>
</dbReference>
<evidence type="ECO:0000313" key="2">
    <source>
        <dbReference type="EMBL" id="MBO8425070.1"/>
    </source>
</evidence>
<evidence type="ECO:0000313" key="3">
    <source>
        <dbReference type="Proteomes" id="UP000823630"/>
    </source>
</evidence>
<organism evidence="2 3">
    <name type="scientific">Candidatus Enterousia avistercoris</name>
    <dbReference type="NCBI Taxonomy" id="2840788"/>
    <lineage>
        <taxon>Bacteria</taxon>
        <taxon>Pseudomonadati</taxon>
        <taxon>Pseudomonadota</taxon>
        <taxon>Alphaproteobacteria</taxon>
        <taxon>Candidatus Enterousia</taxon>
    </lineage>
</organism>
<name>A0A9D9DDG2_9PROT</name>
<dbReference type="CDD" id="cd04301">
    <property type="entry name" value="NAT_SF"/>
    <property type="match status" value="1"/>
</dbReference>
<reference evidence="2" key="1">
    <citation type="submission" date="2020-10" db="EMBL/GenBank/DDBJ databases">
        <authorList>
            <person name="Gilroy R."/>
        </authorList>
    </citation>
    <scope>NUCLEOTIDE SEQUENCE</scope>
    <source>
        <strain evidence="2">8207</strain>
    </source>
</reference>
<dbReference type="Proteomes" id="UP000823630">
    <property type="component" value="Unassembled WGS sequence"/>
</dbReference>
<dbReference type="InterPro" id="IPR000182">
    <property type="entry name" value="GNAT_dom"/>
</dbReference>
<dbReference type="SUPFAM" id="SSF55729">
    <property type="entry name" value="Acyl-CoA N-acyltransferases (Nat)"/>
    <property type="match status" value="1"/>
</dbReference>
<dbReference type="Gene3D" id="3.40.630.30">
    <property type="match status" value="1"/>
</dbReference>
<protein>
    <submittedName>
        <fullName evidence="2">GNAT family N-acetyltransferase</fullName>
    </submittedName>
</protein>
<accession>A0A9D9DDG2</accession>
<proteinExistence type="predicted"/>
<dbReference type="GO" id="GO:0016747">
    <property type="term" value="F:acyltransferase activity, transferring groups other than amino-acyl groups"/>
    <property type="evidence" value="ECO:0007669"/>
    <property type="project" value="InterPro"/>
</dbReference>
<gene>
    <name evidence="2" type="ORF">IAC69_01170</name>
</gene>
<reference evidence="2" key="2">
    <citation type="journal article" date="2021" name="PeerJ">
        <title>Extensive microbial diversity within the chicken gut microbiome revealed by metagenomics and culture.</title>
        <authorList>
            <person name="Gilroy R."/>
            <person name="Ravi A."/>
            <person name="Getino M."/>
            <person name="Pursley I."/>
            <person name="Horton D.L."/>
            <person name="Alikhan N.F."/>
            <person name="Baker D."/>
            <person name="Gharbi K."/>
            <person name="Hall N."/>
            <person name="Watson M."/>
            <person name="Adriaenssens E.M."/>
            <person name="Foster-Nyarko E."/>
            <person name="Jarju S."/>
            <person name="Secka A."/>
            <person name="Antonio M."/>
            <person name="Oren A."/>
            <person name="Chaudhuri R.R."/>
            <person name="La Ragione R."/>
            <person name="Hildebrand F."/>
            <person name="Pallen M.J."/>
        </authorList>
    </citation>
    <scope>NUCLEOTIDE SEQUENCE</scope>
    <source>
        <strain evidence="2">8207</strain>
    </source>
</reference>
<dbReference type="EMBL" id="JADINC010000022">
    <property type="protein sequence ID" value="MBO8425070.1"/>
    <property type="molecule type" value="Genomic_DNA"/>
</dbReference>
<dbReference type="AlphaFoldDB" id="A0A9D9DDG2"/>
<evidence type="ECO:0000259" key="1">
    <source>
        <dbReference type="PROSITE" id="PS51186"/>
    </source>
</evidence>
<feature type="domain" description="N-acetyltransferase" evidence="1">
    <location>
        <begin position="22"/>
        <end position="167"/>
    </location>
</feature>